<proteinExistence type="predicted"/>
<evidence type="ECO:0000313" key="1">
    <source>
        <dbReference type="EMBL" id="KKK61870.1"/>
    </source>
</evidence>
<dbReference type="PANTHER" id="PTHR37163">
    <property type="entry name" value="CONSERVED PROTEIN"/>
    <property type="match status" value="1"/>
</dbReference>
<feature type="non-terminal residue" evidence="1">
    <location>
        <position position="1"/>
    </location>
</feature>
<protein>
    <recommendedName>
        <fullName evidence="2">DUF501 domain-containing protein</fullName>
    </recommendedName>
</protein>
<name>A0A0F8XLC0_9ZZZZ</name>
<reference evidence="1" key="1">
    <citation type="journal article" date="2015" name="Nature">
        <title>Complex archaea that bridge the gap between prokaryotes and eukaryotes.</title>
        <authorList>
            <person name="Spang A."/>
            <person name="Saw J.H."/>
            <person name="Jorgensen S.L."/>
            <person name="Zaremba-Niedzwiedzka K."/>
            <person name="Martijn J."/>
            <person name="Lind A.E."/>
            <person name="van Eijk R."/>
            <person name="Schleper C."/>
            <person name="Guy L."/>
            <person name="Ettema T.J."/>
        </authorList>
    </citation>
    <scope>NUCLEOTIDE SEQUENCE</scope>
</reference>
<dbReference type="PANTHER" id="PTHR37163:SF1">
    <property type="entry name" value="DUF501 DOMAIN-CONTAINING PROTEIN"/>
    <property type="match status" value="1"/>
</dbReference>
<gene>
    <name evidence="1" type="ORF">LCGC14_3010020</name>
</gene>
<comment type="caution">
    <text evidence="1">The sequence shown here is derived from an EMBL/GenBank/DDBJ whole genome shotgun (WGS) entry which is preliminary data.</text>
</comment>
<dbReference type="AlphaFoldDB" id="A0A0F8XLC0"/>
<evidence type="ECO:0008006" key="2">
    <source>
        <dbReference type="Google" id="ProtNLM"/>
    </source>
</evidence>
<dbReference type="Pfam" id="PF04417">
    <property type="entry name" value="DUF501"/>
    <property type="match status" value="1"/>
</dbReference>
<organism evidence="1">
    <name type="scientific">marine sediment metagenome</name>
    <dbReference type="NCBI Taxonomy" id="412755"/>
    <lineage>
        <taxon>unclassified sequences</taxon>
        <taxon>metagenomes</taxon>
        <taxon>ecological metagenomes</taxon>
    </lineage>
</organism>
<sequence>VIKTNPVIDDEVFPTLYYLVNKPLIEKVSRLESQGYLTKMQEKVDNDNDFKEELLTAQNKYIDERNSLVENKKLSENQKTALGTGIGGVKDLSRIKCLHSHLAYYLATGDGPVGEQVYNKVLPFIKRLFY</sequence>
<dbReference type="EMBL" id="LAZR01062276">
    <property type="protein sequence ID" value="KKK61870.1"/>
    <property type="molecule type" value="Genomic_DNA"/>
</dbReference>
<accession>A0A0F8XLC0</accession>
<dbReference type="InterPro" id="IPR007511">
    <property type="entry name" value="DUF501"/>
</dbReference>